<organism evidence="1 2">
    <name type="scientific">Mycolicibacterium llatzerense</name>
    <dbReference type="NCBI Taxonomy" id="280871"/>
    <lineage>
        <taxon>Bacteria</taxon>
        <taxon>Bacillati</taxon>
        <taxon>Actinomycetota</taxon>
        <taxon>Actinomycetes</taxon>
        <taxon>Mycobacteriales</taxon>
        <taxon>Mycobacteriaceae</taxon>
        <taxon>Mycolicibacterium</taxon>
    </lineage>
</organism>
<dbReference type="EMBL" id="JXST01000002">
    <property type="protein sequence ID" value="KIU18581.1"/>
    <property type="molecule type" value="Genomic_DNA"/>
</dbReference>
<dbReference type="InterPro" id="IPR036689">
    <property type="entry name" value="ESAT-6-like_sf"/>
</dbReference>
<dbReference type="Proteomes" id="UP000032221">
    <property type="component" value="Unassembled WGS sequence"/>
</dbReference>
<reference evidence="1 2" key="1">
    <citation type="submission" date="2015-01" db="EMBL/GenBank/DDBJ databases">
        <title>Genome sequence of Mycobacterium llatzerense and Mycobacterium immunogenum recovered from brain abscess.</title>
        <authorList>
            <person name="Greninger A.L."/>
            <person name="Langelier C."/>
            <person name="Cunningham G."/>
            <person name="Chiu C.Y."/>
            <person name="Miller S."/>
        </authorList>
    </citation>
    <scope>NUCLEOTIDE SEQUENCE [LARGE SCALE GENOMIC DNA]</scope>
    <source>
        <strain evidence="1 2">CLUC14</strain>
    </source>
</reference>
<dbReference type="Pfam" id="PF06013">
    <property type="entry name" value="WXG100"/>
    <property type="match status" value="1"/>
</dbReference>
<dbReference type="Gene3D" id="1.10.287.1060">
    <property type="entry name" value="ESAT-6-like"/>
    <property type="match status" value="1"/>
</dbReference>
<sequence>MSDEFGVDTDKLMGIVEKMAQLEARIEAMITEAHAEVSGLHATWVGTAAATQADAHRRWTEGAQEMREALVKLRGAAHKAHGNYTGAAKSNQTMWSR</sequence>
<comment type="caution">
    <text evidence="1">The sequence shown here is derived from an EMBL/GenBank/DDBJ whole genome shotgun (WGS) entry which is preliminary data.</text>
</comment>
<keyword evidence="2" id="KW-1185">Reference proteome</keyword>
<protein>
    <submittedName>
        <fullName evidence="1">Secretion protein</fullName>
    </submittedName>
</protein>
<gene>
    <name evidence="1" type="ORF">TL10_01770</name>
</gene>
<dbReference type="PATRIC" id="fig|280871.6.peg.361"/>
<proteinExistence type="predicted"/>
<dbReference type="RefSeq" id="WP_043984279.1">
    <property type="nucleotide sequence ID" value="NZ_JXST01000002.1"/>
</dbReference>
<dbReference type="SUPFAM" id="SSF140453">
    <property type="entry name" value="EsxAB dimer-like"/>
    <property type="match status" value="1"/>
</dbReference>
<dbReference type="InterPro" id="IPR010310">
    <property type="entry name" value="T7SS_ESAT-6-like"/>
</dbReference>
<dbReference type="STRING" id="280871.TL10_01770"/>
<evidence type="ECO:0000313" key="2">
    <source>
        <dbReference type="Proteomes" id="UP000032221"/>
    </source>
</evidence>
<evidence type="ECO:0000313" key="1">
    <source>
        <dbReference type="EMBL" id="KIU18581.1"/>
    </source>
</evidence>
<dbReference type="OrthoDB" id="4748308at2"/>
<accession>A0A0D1LRB0</accession>
<name>A0A0D1LRB0_9MYCO</name>
<dbReference type="AlphaFoldDB" id="A0A0D1LRB0"/>